<dbReference type="EMBL" id="STFG01000021">
    <property type="protein sequence ID" value="THT98412.1"/>
    <property type="molecule type" value="Genomic_DNA"/>
</dbReference>
<keyword evidence="1" id="KW-0812">Transmembrane</keyword>
<keyword evidence="3" id="KW-1185">Reference proteome</keyword>
<gene>
    <name evidence="2" type="ORF">E9531_14465</name>
</gene>
<feature type="transmembrane region" description="Helical" evidence="1">
    <location>
        <begin position="7"/>
        <end position="28"/>
    </location>
</feature>
<keyword evidence="1" id="KW-1133">Transmembrane helix</keyword>
<evidence type="ECO:0000313" key="2">
    <source>
        <dbReference type="EMBL" id="THT98412.1"/>
    </source>
</evidence>
<dbReference type="Proteomes" id="UP000308917">
    <property type="component" value="Unassembled WGS sequence"/>
</dbReference>
<evidence type="ECO:0000256" key="1">
    <source>
        <dbReference type="SAM" id="Phobius"/>
    </source>
</evidence>
<organism evidence="2 3">
    <name type="scientific">Lampropedia puyangensis</name>
    <dbReference type="NCBI Taxonomy" id="1330072"/>
    <lineage>
        <taxon>Bacteria</taxon>
        <taxon>Pseudomonadati</taxon>
        <taxon>Pseudomonadota</taxon>
        <taxon>Betaproteobacteria</taxon>
        <taxon>Burkholderiales</taxon>
        <taxon>Comamonadaceae</taxon>
        <taxon>Lampropedia</taxon>
    </lineage>
</organism>
<protein>
    <submittedName>
        <fullName evidence="2">Uncharacterized protein</fullName>
    </submittedName>
</protein>
<evidence type="ECO:0000313" key="3">
    <source>
        <dbReference type="Proteomes" id="UP000308917"/>
    </source>
</evidence>
<dbReference type="RefSeq" id="WP_136574484.1">
    <property type="nucleotide sequence ID" value="NZ_STFG01000021.1"/>
</dbReference>
<feature type="transmembrane region" description="Helical" evidence="1">
    <location>
        <begin position="89"/>
        <end position="111"/>
    </location>
</feature>
<name>A0A4S8EUI0_9BURK</name>
<sequence>MLKPIKYLVLSALIVIAMMFVGVVFLRLGINLNSIPARMEPIYESVRLIHIAAWLVLAWKWNWLIDLMIKKGRIDFKNRDQWIEVKTKVLAMAAMYILLIVVGINRLSALFA</sequence>
<feature type="transmembrane region" description="Helical" evidence="1">
    <location>
        <begin position="48"/>
        <end position="69"/>
    </location>
</feature>
<comment type="caution">
    <text evidence="2">The sequence shown here is derived from an EMBL/GenBank/DDBJ whole genome shotgun (WGS) entry which is preliminary data.</text>
</comment>
<proteinExistence type="predicted"/>
<keyword evidence="1" id="KW-0472">Membrane</keyword>
<dbReference type="AlphaFoldDB" id="A0A4S8EUI0"/>
<reference evidence="2 3" key="1">
    <citation type="journal article" date="2015" name="Antonie Van Leeuwenhoek">
        <title>Lampropedia puyangensis sp. nov., isolated from symptomatic bark of Populus ? euramericana canker and emended description of Lampropedia hyalina (Ehrenberg 1832) Lee et al. 2004.</title>
        <authorList>
            <person name="Li Y."/>
            <person name="Wang T."/>
            <person name="Piao C.G."/>
            <person name="Wang L.F."/>
            <person name="Tian G.Z."/>
            <person name="Zhu T.H."/>
            <person name="Guo M.W."/>
        </authorList>
    </citation>
    <scope>NUCLEOTIDE SEQUENCE [LARGE SCALE GENOMIC DNA]</scope>
    <source>
        <strain evidence="2 3">2-bin</strain>
    </source>
</reference>
<accession>A0A4S8EUI0</accession>